<dbReference type="Gene3D" id="3.40.228.10">
    <property type="entry name" value="Dimethylsulfoxide Reductase, domain 2"/>
    <property type="match status" value="1"/>
</dbReference>
<evidence type="ECO:0000259" key="5">
    <source>
        <dbReference type="PROSITE" id="PS51669"/>
    </source>
</evidence>
<dbReference type="Gene3D" id="3.30.2070.10">
    <property type="entry name" value="Formate dehydrogenase/DMSO reductase"/>
    <property type="match status" value="1"/>
</dbReference>
<dbReference type="GO" id="GO:0051536">
    <property type="term" value="F:iron-sulfur cluster binding"/>
    <property type="evidence" value="ECO:0007669"/>
    <property type="project" value="UniProtKB-KW"/>
</dbReference>
<dbReference type="SMART" id="SM00926">
    <property type="entry name" value="Molybdop_Fe4S4"/>
    <property type="match status" value="1"/>
</dbReference>
<dbReference type="GO" id="GO:0046872">
    <property type="term" value="F:metal ion binding"/>
    <property type="evidence" value="ECO:0007669"/>
    <property type="project" value="UniProtKB-KW"/>
</dbReference>
<dbReference type="AlphaFoldDB" id="A0A179IN92"/>
<dbReference type="InterPro" id="IPR006963">
    <property type="entry name" value="Mopterin_OxRdtase_4Fe-4S_dom"/>
</dbReference>
<organism evidence="6 7">
    <name type="scientific">Hydrogenibacillus schlegelii</name>
    <name type="common">Bacillus schlegelii</name>
    <dbReference type="NCBI Taxonomy" id="1484"/>
    <lineage>
        <taxon>Bacteria</taxon>
        <taxon>Bacillati</taxon>
        <taxon>Bacillota</taxon>
        <taxon>Bacilli</taxon>
        <taxon>Bacillales</taxon>
        <taxon>Bacillales Family X. Incertae Sedis</taxon>
        <taxon>Hydrogenibacillus</taxon>
    </lineage>
</organism>
<dbReference type="PANTHER" id="PTHR43742:SF6">
    <property type="entry name" value="OXIDOREDUCTASE YYAE-RELATED"/>
    <property type="match status" value="1"/>
</dbReference>
<evidence type="ECO:0000313" key="6">
    <source>
        <dbReference type="EMBL" id="OAR04157.1"/>
    </source>
</evidence>
<dbReference type="GO" id="GO:0016491">
    <property type="term" value="F:oxidoreductase activity"/>
    <property type="evidence" value="ECO:0007669"/>
    <property type="project" value="InterPro"/>
</dbReference>
<accession>A0A179IN92</accession>
<keyword evidence="7" id="KW-1185">Reference proteome</keyword>
<dbReference type="RefSeq" id="WP_066201395.1">
    <property type="nucleotide sequence ID" value="NZ_CBCSAS010000008.1"/>
</dbReference>
<dbReference type="InterPro" id="IPR009010">
    <property type="entry name" value="Asp_de-COase-like_dom_sf"/>
</dbReference>
<feature type="domain" description="4Fe-4S Mo/W bis-MGD-type" evidence="5">
    <location>
        <begin position="1"/>
        <end position="57"/>
    </location>
</feature>
<dbReference type="SUPFAM" id="SSF53706">
    <property type="entry name" value="Formate dehydrogenase/DMSO reductase, domains 1-3"/>
    <property type="match status" value="1"/>
</dbReference>
<name>A0A179IN92_HYDSH</name>
<dbReference type="InterPro" id="IPR050612">
    <property type="entry name" value="Prok_Mopterin_Oxidored"/>
</dbReference>
<gene>
    <name evidence="6" type="ORF">SA87_06775</name>
</gene>
<dbReference type="Proteomes" id="UP000243024">
    <property type="component" value="Unassembled WGS sequence"/>
</dbReference>
<dbReference type="InterPro" id="IPR006656">
    <property type="entry name" value="Mopterin_OxRdtase"/>
</dbReference>
<keyword evidence="4" id="KW-0411">Iron-sulfur</keyword>
<dbReference type="OrthoDB" id="9803192at2"/>
<evidence type="ECO:0000256" key="4">
    <source>
        <dbReference type="ARBA" id="ARBA00023014"/>
    </source>
</evidence>
<dbReference type="PANTHER" id="PTHR43742">
    <property type="entry name" value="TRIMETHYLAMINE-N-OXIDE REDUCTASE"/>
    <property type="match status" value="1"/>
</dbReference>
<evidence type="ECO:0000256" key="2">
    <source>
        <dbReference type="ARBA" id="ARBA00022723"/>
    </source>
</evidence>
<dbReference type="Gene3D" id="3.40.50.740">
    <property type="match status" value="1"/>
</dbReference>
<protein>
    <recommendedName>
        <fullName evidence="5">4Fe-4S Mo/W bis-MGD-type domain-containing protein</fullName>
    </recommendedName>
</protein>
<sequence length="663" mass="72490">MERLSACPLNCFDGCSLLATVAGGRLVDLRGNPDHPITRGQICGRGRGLLLRHRHPKRLTRPLKRVGDRFVPVPWETALDEIAERIRAAIDRFGPTAILYSYDYASGGLLTLLEERLWNRLGGMTETVSTLCWSAGLEAQRLDLGGARTSDPALLPLAKGIVLWGRNAATTNVHLLPFLRQARAQGSRLVHINPMPSPLDREADLVVRVRPGGDGPLAVAAAQALLERGAFDRTFVTHHAAGFEAYRAAVLAADRAALLRAADVDEETFARLVDVFATPPVRAILGYGLQRYRLGGATVRAIDALIALTGSVGRPGGGVDYAHTALGESIAAHRITRPDWRRAYRTVTRAGQADEIPRLDPPPAILYVARANPLAQAPQADRLRDVYRSIPTKIVVDFFLTETAAVADYVLPAADNFEQADIYVSSMWHGYIQYGEALVPPPGEAKPERWIVRELARRLGAADAFRESDEAFWRLALDDRMTEADWQALFTRGFVRLVPERIAWEKRTFATPDGRFHFAVPPWAERTALAAEAPEAGGPRRYRLLSVHPRRSLHGQHRFFAARPPAPVAYLAPEALAREGIAPGARVVLTDGRARVEVAAAALPGLHPEAIVVEEGVTPGINALTPSGLADLGRGSTQYEAFVRIAPLRPDERDKTIREEALG</sequence>
<keyword evidence="3" id="KW-0408">Iron</keyword>
<evidence type="ECO:0000256" key="3">
    <source>
        <dbReference type="ARBA" id="ARBA00023004"/>
    </source>
</evidence>
<dbReference type="Gene3D" id="2.40.40.20">
    <property type="match status" value="1"/>
</dbReference>
<evidence type="ECO:0000313" key="7">
    <source>
        <dbReference type="Proteomes" id="UP000243024"/>
    </source>
</evidence>
<dbReference type="Gene3D" id="2.20.25.90">
    <property type="entry name" value="ADC-like domains"/>
    <property type="match status" value="1"/>
</dbReference>
<comment type="caution">
    <text evidence="6">The sequence shown here is derived from an EMBL/GenBank/DDBJ whole genome shotgun (WGS) entry which is preliminary data.</text>
</comment>
<keyword evidence="2" id="KW-0479">Metal-binding</keyword>
<dbReference type="STRING" id="1484.SA87_06775"/>
<dbReference type="Pfam" id="PF00384">
    <property type="entry name" value="Molybdopterin"/>
    <property type="match status" value="1"/>
</dbReference>
<proteinExistence type="predicted"/>
<evidence type="ECO:0000256" key="1">
    <source>
        <dbReference type="ARBA" id="ARBA00001942"/>
    </source>
</evidence>
<comment type="cofactor">
    <cofactor evidence="1">
        <name>Mo-bis(molybdopterin guanine dinucleotide)</name>
        <dbReference type="ChEBI" id="CHEBI:60539"/>
    </cofactor>
</comment>
<dbReference type="EMBL" id="JXBB01000023">
    <property type="protein sequence ID" value="OAR04157.1"/>
    <property type="molecule type" value="Genomic_DNA"/>
</dbReference>
<dbReference type="Pfam" id="PF04879">
    <property type="entry name" value="Molybdop_Fe4S4"/>
    <property type="match status" value="1"/>
</dbReference>
<reference evidence="6 7" key="1">
    <citation type="submission" date="2015-09" db="EMBL/GenBank/DDBJ databases">
        <title>Draft genome sequence of Hydrogenibacillus schlegelii DSM 2000.</title>
        <authorList>
            <person name="Hemp J."/>
        </authorList>
    </citation>
    <scope>NUCLEOTIDE SEQUENCE [LARGE SCALE GENOMIC DNA]</scope>
    <source>
        <strain evidence="6 7">MA 48</strain>
    </source>
</reference>
<dbReference type="SUPFAM" id="SSF50692">
    <property type="entry name" value="ADC-like"/>
    <property type="match status" value="1"/>
</dbReference>
<dbReference type="PROSITE" id="PS51669">
    <property type="entry name" value="4FE4S_MOW_BIS_MGD"/>
    <property type="match status" value="1"/>
</dbReference>